<gene>
    <name evidence="5" type="ORF">CK203_071327</name>
</gene>
<dbReference type="EMBL" id="QGNW01001190">
    <property type="protein sequence ID" value="RVW50880.1"/>
    <property type="molecule type" value="Genomic_DNA"/>
</dbReference>
<comment type="pathway">
    <text evidence="1">Glycolipid biosynthesis; glycosylphosphatidylinositol-anchor biosynthesis.</text>
</comment>
<evidence type="ECO:0000256" key="3">
    <source>
        <dbReference type="SAM" id="Phobius"/>
    </source>
</evidence>
<evidence type="ECO:0000256" key="2">
    <source>
        <dbReference type="ARBA" id="ARBA00009610"/>
    </source>
</evidence>
<proteinExistence type="inferred from homology"/>
<dbReference type="GO" id="GO:0000506">
    <property type="term" value="C:glycosylphosphatidylinositol-N-acetylglucosaminyltransferase (GPI-GnT) complex"/>
    <property type="evidence" value="ECO:0007669"/>
    <property type="project" value="InterPro"/>
</dbReference>
<name>A0A438ET38_VITVI</name>
<dbReference type="Proteomes" id="UP000288805">
    <property type="component" value="Unassembled WGS sequence"/>
</dbReference>
<dbReference type="Pfam" id="PF10181">
    <property type="entry name" value="PIG-H"/>
    <property type="match status" value="1"/>
</dbReference>
<dbReference type="InterPro" id="IPR044215">
    <property type="entry name" value="PIG-H"/>
</dbReference>
<comment type="similarity">
    <text evidence="2">Belongs to the PIGH family.</text>
</comment>
<comment type="caution">
    <text evidence="5">The sequence shown here is derived from an EMBL/GenBank/DDBJ whole genome shotgun (WGS) entry which is preliminary data.</text>
</comment>
<feature type="transmembrane region" description="Helical" evidence="3">
    <location>
        <begin position="61"/>
        <end position="80"/>
    </location>
</feature>
<evidence type="ECO:0000256" key="1">
    <source>
        <dbReference type="ARBA" id="ARBA00004687"/>
    </source>
</evidence>
<dbReference type="GO" id="GO:0006506">
    <property type="term" value="P:GPI anchor biosynthetic process"/>
    <property type="evidence" value="ECO:0007669"/>
    <property type="project" value="UniProtKB-UniPathway"/>
</dbReference>
<dbReference type="PANTHER" id="PTHR15231:SF1">
    <property type="entry name" value="PHOSPHATIDYLINOSITOL N-ACETYLGLUCOSAMINYLTRANSFERASE SUBUNIT H"/>
    <property type="match status" value="1"/>
</dbReference>
<dbReference type="InterPro" id="IPR019328">
    <property type="entry name" value="PIGH-H_dom"/>
</dbReference>
<keyword evidence="3" id="KW-1133">Transmembrane helix</keyword>
<dbReference type="UniPathway" id="UPA00196"/>
<feature type="domain" description="Phosphatidylinositol N-acetylglucosaminyltransferase subunit H conserved" evidence="4">
    <location>
        <begin position="88"/>
        <end position="168"/>
    </location>
</feature>
<keyword evidence="3" id="KW-0812">Transmembrane</keyword>
<evidence type="ECO:0000313" key="5">
    <source>
        <dbReference type="EMBL" id="RVW50880.1"/>
    </source>
</evidence>
<dbReference type="PANTHER" id="PTHR15231">
    <property type="entry name" value="PHOSPHATIDYLINOSITOL N-ACETYLGLUCOSAMINYLTRANSFERASE SUBUNIT H"/>
    <property type="match status" value="1"/>
</dbReference>
<keyword evidence="3" id="KW-0472">Membrane</keyword>
<evidence type="ECO:0000313" key="6">
    <source>
        <dbReference type="Proteomes" id="UP000288805"/>
    </source>
</evidence>
<accession>A0A438ET38</accession>
<dbReference type="AlphaFoldDB" id="A0A438ET38"/>
<sequence>MTKIQIVNMRYTYIHDGSVGPHKKIDSHHIVIQKGKAWIFIVHLFLSLFSATAFYHILENFFTALLCSIILSAFLVKSLYQKLIVKESVVIFPAFGVQLETHYERKMGSLHLLLFDIFLHSSGRVFRRFIPIDKILKPVLNEHVTPFTCYWSLALVVRGKEELILAFKEVKLPVKMLIPIWKALCVATCTEETMDTED</sequence>
<organism evidence="5 6">
    <name type="scientific">Vitis vinifera</name>
    <name type="common">Grape</name>
    <dbReference type="NCBI Taxonomy" id="29760"/>
    <lineage>
        <taxon>Eukaryota</taxon>
        <taxon>Viridiplantae</taxon>
        <taxon>Streptophyta</taxon>
        <taxon>Embryophyta</taxon>
        <taxon>Tracheophyta</taxon>
        <taxon>Spermatophyta</taxon>
        <taxon>Magnoliopsida</taxon>
        <taxon>eudicotyledons</taxon>
        <taxon>Gunneridae</taxon>
        <taxon>Pentapetalae</taxon>
        <taxon>rosids</taxon>
        <taxon>Vitales</taxon>
        <taxon>Vitaceae</taxon>
        <taxon>Viteae</taxon>
        <taxon>Vitis</taxon>
    </lineage>
</organism>
<evidence type="ECO:0000259" key="4">
    <source>
        <dbReference type="Pfam" id="PF10181"/>
    </source>
</evidence>
<protein>
    <recommendedName>
        <fullName evidence="4">Phosphatidylinositol N-acetylglucosaminyltransferase subunit H conserved domain-containing protein</fullName>
    </recommendedName>
</protein>
<feature type="transmembrane region" description="Helical" evidence="3">
    <location>
        <begin position="37"/>
        <end position="55"/>
    </location>
</feature>
<reference evidence="5 6" key="1">
    <citation type="journal article" date="2018" name="PLoS Genet.">
        <title>Population sequencing reveals clonal diversity and ancestral inbreeding in the grapevine cultivar Chardonnay.</title>
        <authorList>
            <person name="Roach M.J."/>
            <person name="Johnson D.L."/>
            <person name="Bohlmann J."/>
            <person name="van Vuuren H.J."/>
            <person name="Jones S.J."/>
            <person name="Pretorius I.S."/>
            <person name="Schmidt S.A."/>
            <person name="Borneman A.R."/>
        </authorList>
    </citation>
    <scope>NUCLEOTIDE SEQUENCE [LARGE SCALE GENOMIC DNA]</scope>
    <source>
        <strain evidence="6">cv. Chardonnay</strain>
        <tissue evidence="5">Leaf</tissue>
    </source>
</reference>